<evidence type="ECO:0000256" key="2">
    <source>
        <dbReference type="SAM" id="Phobius"/>
    </source>
</evidence>
<sequence length="1268" mass="138793">MKKTFAFTLLALAAGVTAYAQLPVAPSPHEPGKGAAPGAAKKEEPKETPRMARLKALDFDRRPSSILKAWAPQPAPKKDESAKEPGAPKNEAKEPDPKAAEKAAELDKEIAAFQKNVTLGKWAEVKSYLASLPADEGAAGYKQLLTSLQGRPGMGRPGGPGGVDPMEMQMMQGPGQQFVERNVFSADDVLGLAAAAPVGKEPVKPKQEKETLAALGAIFREAVTGGTLPEVAVSRLKAETAKPAGQAVLTKRQAAKLLAGAGLAEFAGDFLPLPEQAQKDKDLEALNLLSRHFLALHAKESKSGNLERAWAAVQAVLGGPDGVAEEKDEALIRAVELAPRLKDALGQEWLGASFTKNPERGQEILASVGTLVSRGLTTRPHAIDERLNALKLSQTAVSALMKAAPARAKEWKPALTVLALGWQKEAEFSQRFDQSSGGSRLRRDMYGNIFFASSDEDDQMSRMQMMQQPNMPRPIQIADVIKAAPDAAWLAAIDESLRPKLSEAVARLHLKVNEEAKAFPLIEQLAGAQPAEAKGLVKEFLRVWTRNHDPNASRNENRYSWFFFAFEQRAESIPLTRSKQERNLKELSDWVARIKKLPGAAGELDDEAVVRAFTACHSSAEVYRTEAIEAVFGPLGGLKPKTLAGLADQMRTNLAGLWKEPANQEKNKTKRKKKDIEAEVLRGYQVAQAVLADGLKKFPDRWALLAAQAGLMHDEINYRQELSKASDFSAKRTAAFKTYRRAAEEYAKAARALPEDEHTTSVYEQWFAAGLGAVDLGMISEEKQPDWAQPPLIRAALLALPGDLAEKHMGKFANNLFIKMSGAKPHVKFNYLKAGFQIVGDHKQAAEAKKVFDYYKDLVTEIKLEAVLDGSSEVGHGRPFGLFVNLKHTRDIERESGGFGRYLQNQNSMAYSYNYGRPTADYRDRFETAARTALKEQFEVVSVTFQDEKVTSRATPGEFGWRYTPYAYILLKPRGPQVDKIPPLRLDLDFLETSGYVVMPVETPAVPISARTAGGDPRPVDKLSVTQTLDERQADKGALLLEVKAVGVGLVPEWAELAGNYVPDGFEVTKTETNGLGVKKFDEDNDGNAVVSEQVWTLTLKGREDRTELPKAFRFASVKVPTKEVVYQRYADADLTPVSEEVSLEQSYGKKKSNWLWYALAGVAAVFVLVATVVLLAVRGGKRGPVEAGLPDRLDPFVAAALLREIRERPELTVSHRAALDQDLAEIEQYHFAAGANGHPAPDLRKIVERWAATAPRATSGNRQLLIG</sequence>
<name>A0A6P2D514_9BACT</name>
<accession>A0A6P2D514</accession>
<protein>
    <submittedName>
        <fullName evidence="4">Uncharacterized protein</fullName>
    </submittedName>
</protein>
<proteinExistence type="predicted"/>
<dbReference type="AlphaFoldDB" id="A0A6P2D514"/>
<dbReference type="Proteomes" id="UP000464178">
    <property type="component" value="Chromosome"/>
</dbReference>
<dbReference type="KEGG" id="gms:SOIL9_25400"/>
<organism evidence="4 5">
    <name type="scientific">Gemmata massiliana</name>
    <dbReference type="NCBI Taxonomy" id="1210884"/>
    <lineage>
        <taxon>Bacteria</taxon>
        <taxon>Pseudomonadati</taxon>
        <taxon>Planctomycetota</taxon>
        <taxon>Planctomycetia</taxon>
        <taxon>Gemmatales</taxon>
        <taxon>Gemmataceae</taxon>
        <taxon>Gemmata</taxon>
    </lineage>
</organism>
<feature type="compositionally biased region" description="Basic and acidic residues" evidence="1">
    <location>
        <begin position="40"/>
        <end position="63"/>
    </location>
</feature>
<evidence type="ECO:0000256" key="3">
    <source>
        <dbReference type="SAM" id="SignalP"/>
    </source>
</evidence>
<reference evidence="4 5" key="1">
    <citation type="submission" date="2019-05" db="EMBL/GenBank/DDBJ databases">
        <authorList>
            <consortium name="Science for Life Laboratories"/>
        </authorList>
    </citation>
    <scope>NUCLEOTIDE SEQUENCE [LARGE SCALE GENOMIC DNA]</scope>
    <source>
        <strain evidence="4">Soil9</strain>
    </source>
</reference>
<feature type="compositionally biased region" description="Basic and acidic residues" evidence="1">
    <location>
        <begin position="90"/>
        <end position="104"/>
    </location>
</feature>
<dbReference type="EMBL" id="LR593886">
    <property type="protein sequence ID" value="VTR95174.1"/>
    <property type="molecule type" value="Genomic_DNA"/>
</dbReference>
<evidence type="ECO:0000313" key="5">
    <source>
        <dbReference type="Proteomes" id="UP000464178"/>
    </source>
</evidence>
<feature type="region of interest" description="Disordered" evidence="1">
    <location>
        <begin position="24"/>
        <end position="104"/>
    </location>
</feature>
<keyword evidence="5" id="KW-1185">Reference proteome</keyword>
<feature type="chain" id="PRO_5027100144" evidence="3">
    <location>
        <begin position="21"/>
        <end position="1268"/>
    </location>
</feature>
<keyword evidence="3" id="KW-0732">Signal</keyword>
<keyword evidence="2" id="KW-0812">Transmembrane</keyword>
<evidence type="ECO:0000256" key="1">
    <source>
        <dbReference type="SAM" id="MobiDB-lite"/>
    </source>
</evidence>
<gene>
    <name evidence="4" type="ORF">SOIL9_25400</name>
</gene>
<feature type="transmembrane region" description="Helical" evidence="2">
    <location>
        <begin position="1155"/>
        <end position="1178"/>
    </location>
</feature>
<evidence type="ECO:0000313" key="4">
    <source>
        <dbReference type="EMBL" id="VTR95174.1"/>
    </source>
</evidence>
<keyword evidence="2" id="KW-1133">Transmembrane helix</keyword>
<keyword evidence="2" id="KW-0472">Membrane</keyword>
<feature type="signal peptide" evidence="3">
    <location>
        <begin position="1"/>
        <end position="20"/>
    </location>
</feature>
<dbReference type="RefSeq" id="WP_162669625.1">
    <property type="nucleotide sequence ID" value="NZ_LR593886.1"/>
</dbReference>